<keyword evidence="2" id="KW-0863">Zinc-finger</keyword>
<keyword evidence="1" id="KW-0479">Metal-binding</keyword>
<sequence>MNIKGFNVAGPVIDEETRCIHYHSEQDRIAIKFKCCDTYYPCILCHRETAGHDPLKWERAEYGTRAVLCGTCGAELTIDEYLAHSDACPRCSKSFNPGCSLHHHLYFELGK</sequence>
<dbReference type="SUPFAM" id="SSF161219">
    <property type="entry name" value="CHY zinc finger-like"/>
    <property type="match status" value="1"/>
</dbReference>
<dbReference type="PANTHER" id="PTHR28082:SF1">
    <property type="entry name" value="HELPER OF TIM PROTEIN 13"/>
    <property type="match status" value="1"/>
</dbReference>
<proteinExistence type="predicted"/>
<dbReference type="InterPro" id="IPR008913">
    <property type="entry name" value="Znf_CHY"/>
</dbReference>
<dbReference type="RefSeq" id="WP_110519480.1">
    <property type="nucleotide sequence ID" value="NZ_PDOF01000001.1"/>
</dbReference>
<dbReference type="GO" id="GO:0045041">
    <property type="term" value="P:protein import into mitochondrial intermembrane space"/>
    <property type="evidence" value="ECO:0007669"/>
    <property type="project" value="TreeGrafter"/>
</dbReference>
<dbReference type="InterPro" id="IPR052604">
    <property type="entry name" value="Mito_Tim_assembly_helper"/>
</dbReference>
<evidence type="ECO:0000259" key="4">
    <source>
        <dbReference type="PROSITE" id="PS51266"/>
    </source>
</evidence>
<dbReference type="OrthoDB" id="882119at2"/>
<name>A0A2W0HB17_9BACI</name>
<evidence type="ECO:0000256" key="3">
    <source>
        <dbReference type="ARBA" id="ARBA00022833"/>
    </source>
</evidence>
<gene>
    <name evidence="5" type="ORF">CR205_10980</name>
</gene>
<feature type="domain" description="CHY-type" evidence="4">
    <location>
        <begin position="12"/>
        <end position="93"/>
    </location>
</feature>
<evidence type="ECO:0000256" key="2">
    <source>
        <dbReference type="ARBA" id="ARBA00022771"/>
    </source>
</evidence>
<evidence type="ECO:0000256" key="1">
    <source>
        <dbReference type="ARBA" id="ARBA00022723"/>
    </source>
</evidence>
<dbReference type="Pfam" id="PF05495">
    <property type="entry name" value="zf-CHY"/>
    <property type="match status" value="1"/>
</dbReference>
<dbReference type="InterPro" id="IPR016694">
    <property type="entry name" value="UCP017292"/>
</dbReference>
<keyword evidence="6" id="KW-1185">Reference proteome</keyword>
<dbReference type="AlphaFoldDB" id="A0A2W0HB17"/>
<dbReference type="EMBL" id="PDOF01000001">
    <property type="protein sequence ID" value="PYZ99054.1"/>
    <property type="molecule type" value="Genomic_DNA"/>
</dbReference>
<organism evidence="5 6">
    <name type="scientific">Alteribacter lacisalsi</name>
    <dbReference type="NCBI Taxonomy" id="2045244"/>
    <lineage>
        <taxon>Bacteria</taxon>
        <taxon>Bacillati</taxon>
        <taxon>Bacillota</taxon>
        <taxon>Bacilli</taxon>
        <taxon>Bacillales</taxon>
        <taxon>Bacillaceae</taxon>
        <taxon>Alteribacter</taxon>
    </lineage>
</organism>
<evidence type="ECO:0000313" key="6">
    <source>
        <dbReference type="Proteomes" id="UP000248066"/>
    </source>
</evidence>
<keyword evidence="3" id="KW-0862">Zinc</keyword>
<dbReference type="PIRSF" id="PIRSF017292">
    <property type="entry name" value="UCP017292_Znf_CHY"/>
    <property type="match status" value="1"/>
</dbReference>
<dbReference type="GO" id="GO:0008270">
    <property type="term" value="F:zinc ion binding"/>
    <property type="evidence" value="ECO:0007669"/>
    <property type="project" value="UniProtKB-KW"/>
</dbReference>
<dbReference type="InterPro" id="IPR037274">
    <property type="entry name" value="Znf_CHY_sf"/>
</dbReference>
<comment type="caution">
    <text evidence="5">The sequence shown here is derived from an EMBL/GenBank/DDBJ whole genome shotgun (WGS) entry which is preliminary data.</text>
</comment>
<accession>A0A2W0HB17</accession>
<dbReference type="PROSITE" id="PS51266">
    <property type="entry name" value="ZF_CHY"/>
    <property type="match status" value="1"/>
</dbReference>
<dbReference type="PANTHER" id="PTHR28082">
    <property type="entry name" value="ZINC FINGER PROTEIN"/>
    <property type="match status" value="1"/>
</dbReference>
<evidence type="ECO:0000313" key="5">
    <source>
        <dbReference type="EMBL" id="PYZ99054.1"/>
    </source>
</evidence>
<dbReference type="Proteomes" id="UP000248066">
    <property type="component" value="Unassembled WGS sequence"/>
</dbReference>
<reference evidence="5 6" key="1">
    <citation type="submission" date="2017-10" db="EMBL/GenBank/DDBJ databases">
        <title>Bacillus sp. nov., a halophilic bacterium isolated from a Yangshapao Lake.</title>
        <authorList>
            <person name="Wang H."/>
        </authorList>
    </citation>
    <scope>NUCLEOTIDE SEQUENCE [LARGE SCALE GENOMIC DNA]</scope>
    <source>
        <strain evidence="5 6">YSP-3</strain>
    </source>
</reference>
<protein>
    <recommendedName>
        <fullName evidence="4">CHY-type domain-containing protein</fullName>
    </recommendedName>
</protein>